<feature type="domain" description="DUF427" evidence="1">
    <location>
        <begin position="3"/>
        <end position="88"/>
    </location>
</feature>
<dbReference type="PANTHER" id="PTHR34310:SF5">
    <property type="entry name" value="DUF427 DOMAIN PROTEIN (AFU_ORTHOLOGUE AFUA_3G02220)"/>
    <property type="match status" value="1"/>
</dbReference>
<dbReference type="Pfam" id="PF04248">
    <property type="entry name" value="NTP_transf_9"/>
    <property type="match status" value="1"/>
</dbReference>
<dbReference type="Proteomes" id="UP000020077">
    <property type="component" value="Unassembled WGS sequence"/>
</dbReference>
<protein>
    <recommendedName>
        <fullName evidence="1">DUF427 domain-containing protein</fullName>
    </recommendedName>
</protein>
<evidence type="ECO:0000313" key="3">
    <source>
        <dbReference type="Proteomes" id="UP000020077"/>
    </source>
</evidence>
<sequence>MPRAIWKNAVIAESTTFETVENNVYFPPGTVKTEYLRASDTHTTCPWKGVASYYDVIVDGQVNKDAAWYYANPKDAAKNIKDHIAFWKGVTVEAGR</sequence>
<evidence type="ECO:0000259" key="1">
    <source>
        <dbReference type="Pfam" id="PF04248"/>
    </source>
</evidence>
<proteinExistence type="predicted"/>
<dbReference type="InterPro" id="IPR038694">
    <property type="entry name" value="DUF427_sf"/>
</dbReference>
<comment type="caution">
    <text evidence="2">The sequence shown here is derived from an EMBL/GenBank/DDBJ whole genome shotgun (WGS) entry which is preliminary data.</text>
</comment>
<organism evidence="2 3">
    <name type="scientific">Candidatus Accumulibacter phosphatis</name>
    <dbReference type="NCBI Taxonomy" id="327160"/>
    <lineage>
        <taxon>Bacteria</taxon>
        <taxon>Pseudomonadati</taxon>
        <taxon>Pseudomonadota</taxon>
        <taxon>Betaproteobacteria</taxon>
        <taxon>Candidatus Accumulibacter</taxon>
    </lineage>
</organism>
<dbReference type="EMBL" id="JDVG02000525">
    <property type="protein sequence ID" value="KFB71565.1"/>
    <property type="molecule type" value="Genomic_DNA"/>
</dbReference>
<reference evidence="2 3" key="1">
    <citation type="submission" date="2014-02" db="EMBL/GenBank/DDBJ databases">
        <title>Expanding our view of genomic diversity in Candidatus Accumulibacter clades.</title>
        <authorList>
            <person name="Skennerton C.T."/>
            <person name="Barr J.J."/>
            <person name="Slater F.R."/>
            <person name="Bond P.L."/>
            <person name="Tyson G.W."/>
        </authorList>
    </citation>
    <scope>NUCLEOTIDE SEQUENCE [LARGE SCALE GENOMIC DNA]</scope>
    <source>
        <strain evidence="3">BA-91</strain>
    </source>
</reference>
<name>A0A080LV83_9PROT</name>
<evidence type="ECO:0000313" key="2">
    <source>
        <dbReference type="EMBL" id="KFB71565.1"/>
    </source>
</evidence>
<dbReference type="AlphaFoldDB" id="A0A080LV83"/>
<gene>
    <name evidence="2" type="ORF">AW09_003276</name>
</gene>
<accession>A0A080LV83</accession>
<dbReference type="InterPro" id="IPR007361">
    <property type="entry name" value="DUF427"/>
</dbReference>
<dbReference type="Gene3D" id="2.170.150.40">
    <property type="entry name" value="Domain of unknown function (DUF427)"/>
    <property type="match status" value="1"/>
</dbReference>
<dbReference type="PANTHER" id="PTHR34310">
    <property type="entry name" value="DUF427 DOMAIN PROTEIN (AFU_ORTHOLOGUE AFUA_3G02220)"/>
    <property type="match status" value="1"/>
</dbReference>